<dbReference type="PANTHER" id="PTHR28457:SF1">
    <property type="entry name" value="CILIA- AND FLAGELLA-ASSOCIATED PROTEIN 119"/>
    <property type="match status" value="1"/>
</dbReference>
<name>F2U935_SALR5</name>
<dbReference type="Pfam" id="PF14769">
    <property type="entry name" value="CLAMP"/>
    <property type="match status" value="1"/>
</dbReference>
<dbReference type="AlphaFoldDB" id="F2U935"/>
<feature type="region of interest" description="Disordered" evidence="1">
    <location>
        <begin position="193"/>
        <end position="253"/>
    </location>
</feature>
<evidence type="ECO:0000256" key="1">
    <source>
        <dbReference type="SAM" id="MobiDB-lite"/>
    </source>
</evidence>
<feature type="compositionally biased region" description="Polar residues" evidence="1">
    <location>
        <begin position="231"/>
        <end position="253"/>
    </location>
</feature>
<dbReference type="PANTHER" id="PTHR28457">
    <property type="entry name" value="COILED-COIL DOMAIN-CONTAINING PROTEIN 189"/>
    <property type="match status" value="1"/>
</dbReference>
<feature type="compositionally biased region" description="Basic and acidic residues" evidence="1">
    <location>
        <begin position="10"/>
        <end position="24"/>
    </location>
</feature>
<feature type="region of interest" description="Disordered" evidence="1">
    <location>
        <begin position="1"/>
        <end position="76"/>
    </location>
</feature>
<evidence type="ECO:0000313" key="2">
    <source>
        <dbReference type="EMBL" id="EGD73238.1"/>
    </source>
</evidence>
<dbReference type="InterPro" id="IPR032727">
    <property type="entry name" value="CLAMP"/>
</dbReference>
<dbReference type="Proteomes" id="UP000007799">
    <property type="component" value="Unassembled WGS sequence"/>
</dbReference>
<feature type="compositionally biased region" description="Acidic residues" evidence="1">
    <location>
        <begin position="44"/>
        <end position="63"/>
    </location>
</feature>
<reference evidence="2" key="1">
    <citation type="submission" date="2009-08" db="EMBL/GenBank/DDBJ databases">
        <title>Annotation of Salpingoeca rosetta.</title>
        <authorList>
            <consortium name="The Broad Institute Genome Sequencing Platform"/>
            <person name="Russ C."/>
            <person name="Cuomo C."/>
            <person name="Burger G."/>
            <person name="Gray M.W."/>
            <person name="Holland P.W.H."/>
            <person name="King N."/>
            <person name="Lang F.B.F."/>
            <person name="Roger A.J."/>
            <person name="Ruiz-Trillo I."/>
            <person name="Young S.K."/>
            <person name="Zeng Q."/>
            <person name="Gargeya S."/>
            <person name="Alvarado L."/>
            <person name="Berlin A."/>
            <person name="Chapman S.B."/>
            <person name="Chen Z."/>
            <person name="Freedman E."/>
            <person name="Gellesch M."/>
            <person name="Goldberg J."/>
            <person name="Griggs A."/>
            <person name="Gujja S."/>
            <person name="Heilman E."/>
            <person name="Heiman D."/>
            <person name="Howarth C."/>
            <person name="Mehta T."/>
            <person name="Neiman D."/>
            <person name="Pearson M."/>
            <person name="Roberts A."/>
            <person name="Saif S."/>
            <person name="Shea T."/>
            <person name="Shenoy N."/>
            <person name="Sisk P."/>
            <person name="Stolte C."/>
            <person name="Sykes S."/>
            <person name="White J."/>
            <person name="Yandava C."/>
            <person name="Haas B."/>
            <person name="Nusbaum C."/>
            <person name="Birren B."/>
        </authorList>
    </citation>
    <scope>NUCLEOTIDE SEQUENCE [LARGE SCALE GENOMIC DNA]</scope>
    <source>
        <strain evidence="2">ATCC 50818</strain>
    </source>
</reference>
<sequence>MRSSSGDGDGDSRHGEEQLREEGSNRQGGAGEGEDETHSRADDGDVDSAEDSSGDDNGNDNDNDNGNGNGNGNGMSKSTTATAAMYDDLLFYAEQFAASQSFSKEKRAVVQTIAHKLWEACLSTPFNNVDETVALLRDQLIKHSVHRPPWSEGILTYSDCQCVLDYFLRTFFAHFKLYKMACTRQITLAATADTQPDPPAKTRRPLSHAVVRPPSSPKPTSAHNRERPISPTETTASSQGQEEPPATTHQTVG</sequence>
<organism evidence="3">
    <name type="scientific">Salpingoeca rosetta (strain ATCC 50818 / BSB-021)</name>
    <dbReference type="NCBI Taxonomy" id="946362"/>
    <lineage>
        <taxon>Eukaryota</taxon>
        <taxon>Choanoflagellata</taxon>
        <taxon>Craspedida</taxon>
        <taxon>Salpingoecidae</taxon>
        <taxon>Salpingoeca</taxon>
    </lineage>
</organism>
<evidence type="ECO:0000313" key="3">
    <source>
        <dbReference type="Proteomes" id="UP000007799"/>
    </source>
</evidence>
<proteinExistence type="predicted"/>
<dbReference type="EMBL" id="GL832965">
    <property type="protein sequence ID" value="EGD73238.1"/>
    <property type="molecule type" value="Genomic_DNA"/>
</dbReference>
<dbReference type="STRING" id="946362.F2U935"/>
<dbReference type="RefSeq" id="XP_004994269.1">
    <property type="nucleotide sequence ID" value="XM_004994212.1"/>
</dbReference>
<dbReference type="GeneID" id="16074848"/>
<gene>
    <name evidence="2" type="ORF">PTSG_04954</name>
</gene>
<accession>F2U935</accession>
<keyword evidence="3" id="KW-1185">Reference proteome</keyword>
<dbReference type="KEGG" id="sre:PTSG_04954"/>
<dbReference type="InParanoid" id="F2U935"/>
<protein>
    <submittedName>
        <fullName evidence="2">Uncharacterized protein</fullName>
    </submittedName>
</protein>
<dbReference type="OrthoDB" id="425082at2759"/>